<dbReference type="RefSeq" id="XP_022586053.1">
    <property type="nucleotide sequence ID" value="XM_022721801.1"/>
</dbReference>
<name>A0A1L9SWW5_9EURO</name>
<evidence type="ECO:0000256" key="1">
    <source>
        <dbReference type="SAM" id="MobiDB-lite"/>
    </source>
</evidence>
<protein>
    <submittedName>
        <fullName evidence="2">Uncharacterized protein</fullName>
    </submittedName>
</protein>
<dbReference type="VEuPathDB" id="FungiDB:ASPZODRAFT_127637"/>
<accession>A0A1L9SWW5</accession>
<evidence type="ECO:0000313" key="2">
    <source>
        <dbReference type="EMBL" id="OJJ51543.1"/>
    </source>
</evidence>
<proteinExistence type="predicted"/>
<evidence type="ECO:0000313" key="3">
    <source>
        <dbReference type="Proteomes" id="UP000184188"/>
    </source>
</evidence>
<keyword evidence="3" id="KW-1185">Reference proteome</keyword>
<dbReference type="Proteomes" id="UP000184188">
    <property type="component" value="Unassembled WGS sequence"/>
</dbReference>
<dbReference type="GeneID" id="34608266"/>
<sequence length="223" mass="24364">MKENNRTNTGGGKKRAAERDLFSHTQPVEESDLPPSCSSPGRSLSLTHSLTPRHMVVCYPTAAEKGKSPHSLQVWDPRFSRTNAEPCLKAETHVASYTSRQNDSIRPLNGRHEFPRFGNIHSRSFPTGPPRGGGRVHAYAVLYTRAMHAYEGLPGEEAEQGIIAYIKHLLLYRPLALCLSSPSRSNPVSGCVSIRKKILCTDLFLPPVSVGGDEITSSAANSC</sequence>
<gene>
    <name evidence="2" type="ORF">ASPZODRAFT_127637</name>
</gene>
<organism evidence="2 3">
    <name type="scientific">Penicilliopsis zonata CBS 506.65</name>
    <dbReference type="NCBI Taxonomy" id="1073090"/>
    <lineage>
        <taxon>Eukaryota</taxon>
        <taxon>Fungi</taxon>
        <taxon>Dikarya</taxon>
        <taxon>Ascomycota</taxon>
        <taxon>Pezizomycotina</taxon>
        <taxon>Eurotiomycetes</taxon>
        <taxon>Eurotiomycetidae</taxon>
        <taxon>Eurotiales</taxon>
        <taxon>Aspergillaceae</taxon>
        <taxon>Penicilliopsis</taxon>
    </lineage>
</organism>
<feature type="region of interest" description="Disordered" evidence="1">
    <location>
        <begin position="1"/>
        <end position="46"/>
    </location>
</feature>
<dbReference type="AlphaFoldDB" id="A0A1L9SWW5"/>
<reference evidence="3" key="1">
    <citation type="journal article" date="2017" name="Genome Biol.">
        <title>Comparative genomics reveals high biological diversity and specific adaptations in the industrially and medically important fungal genus Aspergillus.</title>
        <authorList>
            <person name="de Vries R.P."/>
            <person name="Riley R."/>
            <person name="Wiebenga A."/>
            <person name="Aguilar-Osorio G."/>
            <person name="Amillis S."/>
            <person name="Uchima C.A."/>
            <person name="Anderluh G."/>
            <person name="Asadollahi M."/>
            <person name="Askin M."/>
            <person name="Barry K."/>
            <person name="Battaglia E."/>
            <person name="Bayram O."/>
            <person name="Benocci T."/>
            <person name="Braus-Stromeyer S.A."/>
            <person name="Caldana C."/>
            <person name="Canovas D."/>
            <person name="Cerqueira G.C."/>
            <person name="Chen F."/>
            <person name="Chen W."/>
            <person name="Choi C."/>
            <person name="Clum A."/>
            <person name="Dos Santos R.A."/>
            <person name="Damasio A.R."/>
            <person name="Diallinas G."/>
            <person name="Emri T."/>
            <person name="Fekete E."/>
            <person name="Flipphi M."/>
            <person name="Freyberg S."/>
            <person name="Gallo A."/>
            <person name="Gournas C."/>
            <person name="Habgood R."/>
            <person name="Hainaut M."/>
            <person name="Harispe M.L."/>
            <person name="Henrissat B."/>
            <person name="Hilden K.S."/>
            <person name="Hope R."/>
            <person name="Hossain A."/>
            <person name="Karabika E."/>
            <person name="Karaffa L."/>
            <person name="Karanyi Z."/>
            <person name="Krasevec N."/>
            <person name="Kuo A."/>
            <person name="Kusch H."/>
            <person name="LaButti K."/>
            <person name="Lagendijk E.L."/>
            <person name="Lapidus A."/>
            <person name="Levasseur A."/>
            <person name="Lindquist E."/>
            <person name="Lipzen A."/>
            <person name="Logrieco A.F."/>
            <person name="MacCabe A."/>
            <person name="Maekelae M.R."/>
            <person name="Malavazi I."/>
            <person name="Melin P."/>
            <person name="Meyer V."/>
            <person name="Mielnichuk N."/>
            <person name="Miskei M."/>
            <person name="Molnar A.P."/>
            <person name="Mule G."/>
            <person name="Ngan C.Y."/>
            <person name="Orejas M."/>
            <person name="Orosz E."/>
            <person name="Ouedraogo J.P."/>
            <person name="Overkamp K.M."/>
            <person name="Park H.-S."/>
            <person name="Perrone G."/>
            <person name="Piumi F."/>
            <person name="Punt P.J."/>
            <person name="Ram A.F."/>
            <person name="Ramon A."/>
            <person name="Rauscher S."/>
            <person name="Record E."/>
            <person name="Riano-Pachon D.M."/>
            <person name="Robert V."/>
            <person name="Roehrig J."/>
            <person name="Ruller R."/>
            <person name="Salamov A."/>
            <person name="Salih N.S."/>
            <person name="Samson R.A."/>
            <person name="Sandor E."/>
            <person name="Sanguinetti M."/>
            <person name="Schuetze T."/>
            <person name="Sepcic K."/>
            <person name="Shelest E."/>
            <person name="Sherlock G."/>
            <person name="Sophianopoulou V."/>
            <person name="Squina F.M."/>
            <person name="Sun H."/>
            <person name="Susca A."/>
            <person name="Todd R.B."/>
            <person name="Tsang A."/>
            <person name="Unkles S.E."/>
            <person name="van de Wiele N."/>
            <person name="van Rossen-Uffink D."/>
            <person name="Oliveira J.V."/>
            <person name="Vesth T.C."/>
            <person name="Visser J."/>
            <person name="Yu J.-H."/>
            <person name="Zhou M."/>
            <person name="Andersen M.R."/>
            <person name="Archer D.B."/>
            <person name="Baker S.E."/>
            <person name="Benoit I."/>
            <person name="Brakhage A.A."/>
            <person name="Braus G.H."/>
            <person name="Fischer R."/>
            <person name="Frisvad J.C."/>
            <person name="Goldman G.H."/>
            <person name="Houbraken J."/>
            <person name="Oakley B."/>
            <person name="Pocsi I."/>
            <person name="Scazzocchio C."/>
            <person name="Seiboth B."/>
            <person name="vanKuyk P.A."/>
            <person name="Wortman J."/>
            <person name="Dyer P.S."/>
            <person name="Grigoriev I.V."/>
        </authorList>
    </citation>
    <scope>NUCLEOTIDE SEQUENCE [LARGE SCALE GENOMIC DNA]</scope>
    <source>
        <strain evidence="3">CBS 506.65</strain>
    </source>
</reference>
<dbReference type="EMBL" id="KV878336">
    <property type="protein sequence ID" value="OJJ51543.1"/>
    <property type="molecule type" value="Genomic_DNA"/>
</dbReference>
<feature type="compositionally biased region" description="Polar residues" evidence="1">
    <location>
        <begin position="36"/>
        <end position="46"/>
    </location>
</feature>